<reference evidence="7 8" key="1">
    <citation type="submission" date="2021-01" db="EMBL/GenBank/DDBJ databases">
        <title>Genomic Encyclopedia of Type Strains, Phase IV (KMG-IV): sequencing the most valuable type-strain genomes for metagenomic binning, comparative biology and taxonomic classification.</title>
        <authorList>
            <person name="Goeker M."/>
        </authorList>
    </citation>
    <scope>NUCLEOTIDE SEQUENCE [LARGE SCALE GENOMIC DNA]</scope>
    <source>
        <strain evidence="7 8">DSM 23711</strain>
    </source>
</reference>
<dbReference type="Proteomes" id="UP001296943">
    <property type="component" value="Unassembled WGS sequence"/>
</dbReference>
<evidence type="ECO:0000313" key="7">
    <source>
        <dbReference type="EMBL" id="MBM7570724.1"/>
    </source>
</evidence>
<evidence type="ECO:0000256" key="4">
    <source>
        <dbReference type="ARBA" id="ARBA00022989"/>
    </source>
</evidence>
<feature type="transmembrane region" description="Helical" evidence="6">
    <location>
        <begin position="236"/>
        <end position="256"/>
    </location>
</feature>
<evidence type="ECO:0000256" key="3">
    <source>
        <dbReference type="ARBA" id="ARBA00022692"/>
    </source>
</evidence>
<dbReference type="PANTHER" id="PTHR34857">
    <property type="entry name" value="SLL0384 PROTEIN"/>
    <property type="match status" value="1"/>
</dbReference>
<name>A0ABS2MXV9_9BACI</name>
<dbReference type="Pfam" id="PF02361">
    <property type="entry name" value="CbiQ"/>
    <property type="match status" value="1"/>
</dbReference>
<dbReference type="EMBL" id="JAFBDR010000005">
    <property type="protein sequence ID" value="MBM7570724.1"/>
    <property type="molecule type" value="Genomic_DNA"/>
</dbReference>
<feature type="transmembrane region" description="Helical" evidence="6">
    <location>
        <begin position="64"/>
        <end position="83"/>
    </location>
</feature>
<accession>A0ABS2MXV9</accession>
<gene>
    <name evidence="7" type="ORF">JOC48_001202</name>
</gene>
<protein>
    <submittedName>
        <fullName evidence="7">Energy-coupling factor transport system permease protein</fullName>
    </submittedName>
</protein>
<keyword evidence="3 6" id="KW-0812">Transmembrane</keyword>
<evidence type="ECO:0000256" key="2">
    <source>
        <dbReference type="ARBA" id="ARBA00022475"/>
    </source>
</evidence>
<evidence type="ECO:0000256" key="6">
    <source>
        <dbReference type="SAM" id="Phobius"/>
    </source>
</evidence>
<dbReference type="CDD" id="cd16914">
    <property type="entry name" value="EcfT"/>
    <property type="match status" value="1"/>
</dbReference>
<comment type="caution">
    <text evidence="7">The sequence shown here is derived from an EMBL/GenBank/DDBJ whole genome shotgun (WGS) entry which is preliminary data.</text>
</comment>
<keyword evidence="5 6" id="KW-0472">Membrane</keyword>
<dbReference type="InterPro" id="IPR003339">
    <property type="entry name" value="ABC/ECF_trnsptr_transmembrane"/>
</dbReference>
<feature type="transmembrane region" description="Helical" evidence="6">
    <location>
        <begin position="268"/>
        <end position="288"/>
    </location>
</feature>
<evidence type="ECO:0000313" key="8">
    <source>
        <dbReference type="Proteomes" id="UP001296943"/>
    </source>
</evidence>
<feature type="transmembrane region" description="Helical" evidence="6">
    <location>
        <begin position="21"/>
        <end position="52"/>
    </location>
</feature>
<keyword evidence="2" id="KW-1003">Cell membrane</keyword>
<dbReference type="RefSeq" id="WP_204498146.1">
    <property type="nucleotide sequence ID" value="NZ_JAFBDR010000005.1"/>
</dbReference>
<evidence type="ECO:0000256" key="1">
    <source>
        <dbReference type="ARBA" id="ARBA00004141"/>
    </source>
</evidence>
<sequence>MNSMYVQGNSFLHQLDPRTKILFVFSIILFVFLFYDPMFQFLVTVSLLPIVFLSGLTTPYLKTVKFMFLLVFLIITVHGLYNPMGDVTKVTWQLTENLSFKHDALIYGAVMSFRILSIGTATLLFVMSTHPSDLANALVKWKVPHAVAFMILSTFQLIPIIGREAKVIMEAQQARCLDVKANMIQRVKHLIPLFAPLFITSFMRVHQMSQVLECRGFSSTGPKTSLREMTIGFRDYAFLTAIALFALAAITLRAVVGGTLLPITDFVLMSALIGIWIVCSIYFFDFLWKSVRKKVV</sequence>
<evidence type="ECO:0000256" key="5">
    <source>
        <dbReference type="ARBA" id="ARBA00023136"/>
    </source>
</evidence>
<keyword evidence="4 6" id="KW-1133">Transmembrane helix</keyword>
<proteinExistence type="predicted"/>
<feature type="transmembrane region" description="Helical" evidence="6">
    <location>
        <begin position="104"/>
        <end position="126"/>
    </location>
</feature>
<dbReference type="InterPro" id="IPR051611">
    <property type="entry name" value="ECF_transporter_component"/>
</dbReference>
<feature type="transmembrane region" description="Helical" evidence="6">
    <location>
        <begin position="146"/>
        <end position="162"/>
    </location>
</feature>
<dbReference type="PANTHER" id="PTHR34857:SF2">
    <property type="entry name" value="SLL0384 PROTEIN"/>
    <property type="match status" value="1"/>
</dbReference>
<comment type="subcellular location">
    <subcellularLocation>
        <location evidence="1">Membrane</location>
        <topology evidence="1">Multi-pass membrane protein</topology>
    </subcellularLocation>
</comment>
<keyword evidence="8" id="KW-1185">Reference proteome</keyword>
<organism evidence="7 8">
    <name type="scientific">Aquibacillus albus</name>
    <dbReference type="NCBI Taxonomy" id="1168171"/>
    <lineage>
        <taxon>Bacteria</taxon>
        <taxon>Bacillati</taxon>
        <taxon>Bacillota</taxon>
        <taxon>Bacilli</taxon>
        <taxon>Bacillales</taxon>
        <taxon>Bacillaceae</taxon>
        <taxon>Aquibacillus</taxon>
    </lineage>
</organism>